<dbReference type="EMBL" id="LWDX02029592">
    <property type="protein sequence ID" value="OEL28612.1"/>
    <property type="molecule type" value="Genomic_DNA"/>
</dbReference>
<dbReference type="PANTHER" id="PTHR33479">
    <property type="entry name" value="BOWMAN-BIRK TYPE BRAN TRYPSIN INHIBITOR"/>
    <property type="match status" value="1"/>
</dbReference>
<dbReference type="Pfam" id="PF00228">
    <property type="entry name" value="Bowman-Birk_leg"/>
    <property type="match status" value="1"/>
</dbReference>
<reference evidence="7 8" key="1">
    <citation type="submission" date="2016-09" db="EMBL/GenBank/DDBJ databases">
        <title>The draft genome of Dichanthelium oligosanthes: A C3 panicoid grass species.</title>
        <authorList>
            <person name="Studer A.J."/>
            <person name="Schnable J.C."/>
            <person name="Brutnell T.P."/>
        </authorList>
    </citation>
    <scope>NUCLEOTIDE SEQUENCE [LARGE SCALE GENOMIC DNA]</scope>
    <source>
        <strain evidence="8">cv. Kellogg 1175</strain>
        <tissue evidence="7">Leaf</tissue>
    </source>
</reference>
<dbReference type="CDD" id="cd00023">
    <property type="entry name" value="BBI"/>
    <property type="match status" value="1"/>
</dbReference>
<sequence>MAAMPRAGDDEERRPWKCCDMQLCTKSLPPICVCRDRVEQCSDACRNCEEAQEDSDGGPPRYVCHDAYRGEAAPRCNEDEVNKIIHRGTEAVAVVRGANKKENGEERPWKCCDKAVPGPTTEGAVWYCMDKMKQCTCERCLEVEDGGHHYFCLDGYEGRDPGPSCTHDG</sequence>
<keyword evidence="4" id="KW-1015">Disulfide bond</keyword>
<evidence type="ECO:0000259" key="6">
    <source>
        <dbReference type="SMART" id="SM00269"/>
    </source>
</evidence>
<dbReference type="SMART" id="SM00269">
    <property type="entry name" value="BowB"/>
    <property type="match status" value="2"/>
</dbReference>
<evidence type="ECO:0000256" key="2">
    <source>
        <dbReference type="ARBA" id="ARBA00022690"/>
    </source>
</evidence>
<evidence type="ECO:0000256" key="5">
    <source>
        <dbReference type="RuleBase" id="RU003856"/>
    </source>
</evidence>
<keyword evidence="3 5" id="KW-0722">Serine protease inhibitor</keyword>
<dbReference type="OrthoDB" id="580536at2759"/>
<evidence type="ECO:0000256" key="3">
    <source>
        <dbReference type="ARBA" id="ARBA00022900"/>
    </source>
</evidence>
<feature type="domain" description="Bowman-Birk serine protease inhibitors family" evidence="6">
    <location>
        <begin position="111"/>
        <end position="165"/>
    </location>
</feature>
<keyword evidence="8" id="KW-1185">Reference proteome</keyword>
<comment type="caution">
    <text evidence="7">The sequence shown here is derived from an EMBL/GenBank/DDBJ whole genome shotgun (WGS) entry which is preliminary data.</text>
</comment>
<protein>
    <recommendedName>
        <fullName evidence="6">Bowman-Birk serine protease inhibitors family domain-containing protein</fullName>
    </recommendedName>
</protein>
<dbReference type="PANTHER" id="PTHR33479:SF22">
    <property type="entry name" value="BOWMAN-BIRK TYPE BRAN TRYPSIN INHIBITOR"/>
    <property type="match status" value="1"/>
</dbReference>
<keyword evidence="2 5" id="KW-0646">Protease inhibitor</keyword>
<evidence type="ECO:0000256" key="4">
    <source>
        <dbReference type="ARBA" id="ARBA00023157"/>
    </source>
</evidence>
<evidence type="ECO:0000313" key="7">
    <source>
        <dbReference type="EMBL" id="OEL28612.1"/>
    </source>
</evidence>
<dbReference type="InterPro" id="IPR035995">
    <property type="entry name" value="Bowman-Birk_prot_inh"/>
</dbReference>
<dbReference type="GO" id="GO:0005576">
    <property type="term" value="C:extracellular region"/>
    <property type="evidence" value="ECO:0007669"/>
    <property type="project" value="InterPro"/>
</dbReference>
<dbReference type="Gene3D" id="2.10.69.10">
    <property type="entry name" value="Cysteine Protease (Bromelain) Inhibitor, subunit H"/>
    <property type="match status" value="2"/>
</dbReference>
<name>A0A1E5VU34_9POAL</name>
<gene>
    <name evidence="7" type="ORF">BAE44_0010369</name>
</gene>
<evidence type="ECO:0000256" key="1">
    <source>
        <dbReference type="ARBA" id="ARBA00008506"/>
    </source>
</evidence>
<dbReference type="AlphaFoldDB" id="A0A1E5VU34"/>
<dbReference type="SUPFAM" id="SSF57247">
    <property type="entry name" value="Bowman-Birk inhibitor, BBI"/>
    <property type="match status" value="2"/>
</dbReference>
<dbReference type="InterPro" id="IPR000877">
    <property type="entry name" value="Prot_inh_BBI"/>
</dbReference>
<accession>A0A1E5VU34</accession>
<comment type="similarity">
    <text evidence="1 5">Belongs to the Bowman-Birk serine protease inhibitor family.</text>
</comment>
<organism evidence="7 8">
    <name type="scientific">Dichanthelium oligosanthes</name>
    <dbReference type="NCBI Taxonomy" id="888268"/>
    <lineage>
        <taxon>Eukaryota</taxon>
        <taxon>Viridiplantae</taxon>
        <taxon>Streptophyta</taxon>
        <taxon>Embryophyta</taxon>
        <taxon>Tracheophyta</taxon>
        <taxon>Spermatophyta</taxon>
        <taxon>Magnoliopsida</taxon>
        <taxon>Liliopsida</taxon>
        <taxon>Poales</taxon>
        <taxon>Poaceae</taxon>
        <taxon>PACMAD clade</taxon>
        <taxon>Panicoideae</taxon>
        <taxon>Panicodae</taxon>
        <taxon>Paniceae</taxon>
        <taxon>Dichantheliinae</taxon>
        <taxon>Dichanthelium</taxon>
    </lineage>
</organism>
<dbReference type="Proteomes" id="UP000095767">
    <property type="component" value="Unassembled WGS sequence"/>
</dbReference>
<feature type="domain" description="Bowman-Birk serine protease inhibitors family" evidence="6">
    <location>
        <begin position="18"/>
        <end position="76"/>
    </location>
</feature>
<proteinExistence type="inferred from homology"/>
<evidence type="ECO:0000313" key="8">
    <source>
        <dbReference type="Proteomes" id="UP000095767"/>
    </source>
</evidence>
<dbReference type="GO" id="GO:0004867">
    <property type="term" value="F:serine-type endopeptidase inhibitor activity"/>
    <property type="evidence" value="ECO:0007669"/>
    <property type="project" value="UniProtKB-KW"/>
</dbReference>